<dbReference type="InterPro" id="IPR036890">
    <property type="entry name" value="HATPase_C_sf"/>
</dbReference>
<dbReference type="AlphaFoldDB" id="A0A4Q0QWP2"/>
<protein>
    <recommendedName>
        <fullName evidence="2">histidine kinase</fullName>
        <ecNumber evidence="2">2.7.13.3</ecNumber>
    </recommendedName>
</protein>
<dbReference type="InterPro" id="IPR004358">
    <property type="entry name" value="Sig_transdc_His_kin-like_C"/>
</dbReference>
<dbReference type="InterPro" id="IPR005467">
    <property type="entry name" value="His_kinase_dom"/>
</dbReference>
<evidence type="ECO:0000256" key="2">
    <source>
        <dbReference type="ARBA" id="ARBA00012438"/>
    </source>
</evidence>
<proteinExistence type="predicted"/>
<dbReference type="GO" id="GO:0000155">
    <property type="term" value="F:phosphorelay sensor kinase activity"/>
    <property type="evidence" value="ECO:0007669"/>
    <property type="project" value="InterPro"/>
</dbReference>
<dbReference type="SUPFAM" id="SSF47384">
    <property type="entry name" value="Homodimeric domain of signal transducing histidine kinase"/>
    <property type="match status" value="1"/>
</dbReference>
<organism evidence="6 7">
    <name type="scientific">Bradyrhizobium zhanjiangense</name>
    <dbReference type="NCBI Taxonomy" id="1325107"/>
    <lineage>
        <taxon>Bacteria</taxon>
        <taxon>Pseudomonadati</taxon>
        <taxon>Pseudomonadota</taxon>
        <taxon>Alphaproteobacteria</taxon>
        <taxon>Hyphomicrobiales</taxon>
        <taxon>Nitrobacteraceae</taxon>
        <taxon>Bradyrhizobium</taxon>
    </lineage>
</organism>
<name>A0A4Q0QWP2_9BRAD</name>
<dbReference type="EC" id="2.7.13.3" evidence="2"/>
<evidence type="ECO:0000256" key="3">
    <source>
        <dbReference type="ARBA" id="ARBA00022553"/>
    </source>
</evidence>
<dbReference type="SMART" id="SM00065">
    <property type="entry name" value="GAF"/>
    <property type="match status" value="3"/>
</dbReference>
<evidence type="ECO:0000256" key="4">
    <source>
        <dbReference type="SAM" id="MobiDB-lite"/>
    </source>
</evidence>
<sequence>MPRKPRHQAGLGMTTPSNEIEELERRLQSAAAENARLRGELAVARDRQSASAEILRTIAASPSDARPVFAAIASSSKRLLGGFSATVLQFIGDELHLVAFTPTSPEADEGLKASFPRKIADFPTFALVRDGETIQFPDSEAADVPELNRELARLRGFRSVLFMPLMNRGAPVGMISVTRAEPGAFAPDLVQLLQTFADQAVIAIENANLFNETREALERQTATADILKVMAASPSDVQPVFAAIAANANRLIGGFSTAVLRYVDGGAHLAAFTPTDPAGDRVLQASFPVPFAQFPPYQLVANGAAAQLPDTELEPAARDIARARGYRSMLFTPLMSEGEAIGIIIATRRATGCFAEHHVRLLQTFADQAVIAIKNVSLFNATREALERQTATADILKVIAASPADVTPVFQAISDSAKALIGGHSSTVTRVIDGMLHLAAFTTDNEAGNADLLSSFPTPLSASGIHSRVARSGQYAFRSDMQSEPDLTEAMKELARTRGYRSILVVPMLRDGVAIGTIAVTRPEPGHFPDKAINLLKTFADQAVIAVENTRLFNEVQDRTQDLAKSLDDLRAAQDRLIQTEKLASLGQLTAGIAHEIKNPLNFVNNFASLSAELTDELNEVLGPVKLADEVRAEVDELTGLLKDNLQKVVQHGRRADSIVKNMLLHSREGGGEHGLSDINALVEESLNLAYHGARAEKPGFDVTLKRELDPAAGQAEVFPQEITRVLLNLISNGFHAVTKRKAEGAADYEPIVIAATRDRGDSIEIRIRDNGIGIADEVREKMFNPFFTTKPAGEGTGLGLSMSHDIVVKQHGGTIDVATEPGASTEFTIRLPRKSSFADAGSG</sequence>
<dbReference type="EMBL" id="RKMK01000003">
    <property type="protein sequence ID" value="RXH01954.1"/>
    <property type="molecule type" value="Genomic_DNA"/>
</dbReference>
<dbReference type="Gene3D" id="3.30.565.10">
    <property type="entry name" value="Histidine kinase-like ATPase, C-terminal domain"/>
    <property type="match status" value="1"/>
</dbReference>
<dbReference type="Gene3D" id="1.10.287.130">
    <property type="match status" value="1"/>
</dbReference>
<evidence type="ECO:0000256" key="1">
    <source>
        <dbReference type="ARBA" id="ARBA00000085"/>
    </source>
</evidence>
<dbReference type="PROSITE" id="PS50109">
    <property type="entry name" value="HIS_KIN"/>
    <property type="match status" value="1"/>
</dbReference>
<dbReference type="SUPFAM" id="SSF55874">
    <property type="entry name" value="ATPase domain of HSP90 chaperone/DNA topoisomerase II/histidine kinase"/>
    <property type="match status" value="1"/>
</dbReference>
<evidence type="ECO:0000259" key="5">
    <source>
        <dbReference type="PROSITE" id="PS50109"/>
    </source>
</evidence>
<dbReference type="InterPro" id="IPR029016">
    <property type="entry name" value="GAF-like_dom_sf"/>
</dbReference>
<dbReference type="InterPro" id="IPR003594">
    <property type="entry name" value="HATPase_dom"/>
</dbReference>
<dbReference type="Pfam" id="PF13185">
    <property type="entry name" value="GAF_2"/>
    <property type="match status" value="1"/>
</dbReference>
<dbReference type="SMART" id="SM00387">
    <property type="entry name" value="HATPase_c"/>
    <property type="match status" value="1"/>
</dbReference>
<comment type="catalytic activity">
    <reaction evidence="1">
        <text>ATP + protein L-histidine = ADP + protein N-phospho-L-histidine.</text>
        <dbReference type="EC" id="2.7.13.3"/>
    </reaction>
</comment>
<feature type="region of interest" description="Disordered" evidence="4">
    <location>
        <begin position="1"/>
        <end position="27"/>
    </location>
</feature>
<dbReference type="SMART" id="SM00388">
    <property type="entry name" value="HisKA"/>
    <property type="match status" value="1"/>
</dbReference>
<dbReference type="InterPro" id="IPR036097">
    <property type="entry name" value="HisK_dim/P_sf"/>
</dbReference>
<dbReference type="Pfam" id="PF02518">
    <property type="entry name" value="HATPase_c"/>
    <property type="match status" value="1"/>
</dbReference>
<feature type="domain" description="Histidine kinase" evidence="5">
    <location>
        <begin position="592"/>
        <end position="836"/>
    </location>
</feature>
<dbReference type="InterPro" id="IPR003661">
    <property type="entry name" value="HisK_dim/P_dom"/>
</dbReference>
<dbReference type="PANTHER" id="PTHR43065:SF42">
    <property type="entry name" value="TWO-COMPONENT SENSOR PPRA"/>
    <property type="match status" value="1"/>
</dbReference>
<dbReference type="Pfam" id="PF01590">
    <property type="entry name" value="GAF"/>
    <property type="match status" value="2"/>
</dbReference>
<comment type="caution">
    <text evidence="6">The sequence shown here is derived from an EMBL/GenBank/DDBJ whole genome shotgun (WGS) entry which is preliminary data.</text>
</comment>
<dbReference type="PRINTS" id="PR00344">
    <property type="entry name" value="BCTRLSENSOR"/>
</dbReference>
<dbReference type="PANTHER" id="PTHR43065">
    <property type="entry name" value="SENSOR HISTIDINE KINASE"/>
    <property type="match status" value="1"/>
</dbReference>
<gene>
    <name evidence="6" type="ORF">EAS61_05825</name>
</gene>
<dbReference type="Gene3D" id="3.30.450.40">
    <property type="match status" value="3"/>
</dbReference>
<evidence type="ECO:0000313" key="7">
    <source>
        <dbReference type="Proteomes" id="UP000290174"/>
    </source>
</evidence>
<dbReference type="SUPFAM" id="SSF55781">
    <property type="entry name" value="GAF domain-like"/>
    <property type="match status" value="3"/>
</dbReference>
<dbReference type="InterPro" id="IPR003018">
    <property type="entry name" value="GAF"/>
</dbReference>
<dbReference type="Pfam" id="PF00512">
    <property type="entry name" value="HisKA"/>
    <property type="match status" value="1"/>
</dbReference>
<dbReference type="CDD" id="cd00082">
    <property type="entry name" value="HisKA"/>
    <property type="match status" value="1"/>
</dbReference>
<keyword evidence="3" id="KW-0597">Phosphoprotein</keyword>
<accession>A0A4Q0QWP2</accession>
<dbReference type="Proteomes" id="UP000290174">
    <property type="component" value="Unassembled WGS sequence"/>
</dbReference>
<reference evidence="6 7" key="1">
    <citation type="submission" date="2018-11" db="EMBL/GenBank/DDBJ databases">
        <title>Bradyrhizobium sp. nov., isolated from effective nodules of peanut in China.</title>
        <authorList>
            <person name="Li Y."/>
        </authorList>
    </citation>
    <scope>NUCLEOTIDE SEQUENCE [LARGE SCALE GENOMIC DNA]</scope>
    <source>
        <strain evidence="6 7">CCBAU 51770</strain>
    </source>
</reference>
<evidence type="ECO:0000313" key="6">
    <source>
        <dbReference type="EMBL" id="RXH01954.1"/>
    </source>
</evidence>